<feature type="compositionally biased region" description="Acidic residues" evidence="1">
    <location>
        <begin position="578"/>
        <end position="590"/>
    </location>
</feature>
<feature type="region of interest" description="Disordered" evidence="1">
    <location>
        <begin position="578"/>
        <end position="664"/>
    </location>
</feature>
<dbReference type="STRING" id="74873.A0A084W5A9"/>
<feature type="region of interest" description="Disordered" evidence="1">
    <location>
        <begin position="1113"/>
        <end position="1197"/>
    </location>
</feature>
<feature type="compositionally biased region" description="Low complexity" evidence="1">
    <location>
        <begin position="648"/>
        <end position="664"/>
    </location>
</feature>
<evidence type="ECO:0000313" key="3">
    <source>
        <dbReference type="EnsemblMetazoa" id="ASIC013332-PA"/>
    </source>
</evidence>
<reference evidence="3" key="2">
    <citation type="submission" date="2020-05" db="UniProtKB">
        <authorList>
            <consortium name="EnsemblMetazoa"/>
        </authorList>
    </citation>
    <scope>IDENTIFICATION</scope>
</reference>
<organism evidence="2">
    <name type="scientific">Anopheles sinensis</name>
    <name type="common">Mosquito</name>
    <dbReference type="NCBI Taxonomy" id="74873"/>
    <lineage>
        <taxon>Eukaryota</taxon>
        <taxon>Metazoa</taxon>
        <taxon>Ecdysozoa</taxon>
        <taxon>Arthropoda</taxon>
        <taxon>Hexapoda</taxon>
        <taxon>Insecta</taxon>
        <taxon>Pterygota</taxon>
        <taxon>Neoptera</taxon>
        <taxon>Endopterygota</taxon>
        <taxon>Diptera</taxon>
        <taxon>Nematocera</taxon>
        <taxon>Culicoidea</taxon>
        <taxon>Culicidae</taxon>
        <taxon>Anophelinae</taxon>
        <taxon>Anopheles</taxon>
    </lineage>
</organism>
<dbReference type="EnsemblMetazoa" id="ASIC013332-RA">
    <property type="protein sequence ID" value="ASIC013332-PA"/>
    <property type="gene ID" value="ASIC013332"/>
</dbReference>
<feature type="compositionally biased region" description="Polar residues" evidence="1">
    <location>
        <begin position="86"/>
        <end position="96"/>
    </location>
</feature>
<evidence type="ECO:0000313" key="2">
    <source>
        <dbReference type="EMBL" id="KFB45403.1"/>
    </source>
</evidence>
<feature type="region of interest" description="Disordered" evidence="1">
    <location>
        <begin position="772"/>
        <end position="795"/>
    </location>
</feature>
<feature type="compositionally biased region" description="Low complexity" evidence="1">
    <location>
        <begin position="1479"/>
        <end position="1499"/>
    </location>
</feature>
<feature type="compositionally biased region" description="Low complexity" evidence="1">
    <location>
        <begin position="1113"/>
        <end position="1138"/>
    </location>
</feature>
<feature type="region of interest" description="Disordered" evidence="1">
    <location>
        <begin position="1220"/>
        <end position="1239"/>
    </location>
</feature>
<feature type="compositionally biased region" description="Basic and acidic residues" evidence="1">
    <location>
        <begin position="693"/>
        <end position="705"/>
    </location>
</feature>
<dbReference type="EMBL" id="KE525303">
    <property type="protein sequence ID" value="KFB45403.1"/>
    <property type="molecule type" value="Genomic_DNA"/>
</dbReference>
<feature type="region of interest" description="Disordered" evidence="1">
    <location>
        <begin position="512"/>
        <end position="564"/>
    </location>
</feature>
<feature type="compositionally biased region" description="Polar residues" evidence="1">
    <location>
        <begin position="1164"/>
        <end position="1174"/>
    </location>
</feature>
<feature type="region of interest" description="Disordered" evidence="1">
    <location>
        <begin position="326"/>
        <end position="354"/>
    </location>
</feature>
<feature type="compositionally biased region" description="Low complexity" evidence="1">
    <location>
        <begin position="1229"/>
        <end position="1239"/>
    </location>
</feature>
<evidence type="ECO:0000313" key="4">
    <source>
        <dbReference type="Proteomes" id="UP000030765"/>
    </source>
</evidence>
<protein>
    <submittedName>
        <fullName evidence="2">AGAP003983-PA-like protein</fullName>
    </submittedName>
</protein>
<feature type="compositionally biased region" description="Low complexity" evidence="1">
    <location>
        <begin position="228"/>
        <end position="254"/>
    </location>
</feature>
<feature type="compositionally biased region" description="Polar residues" evidence="1">
    <location>
        <begin position="683"/>
        <end position="692"/>
    </location>
</feature>
<feature type="region of interest" description="Disordered" evidence="1">
    <location>
        <begin position="216"/>
        <end position="257"/>
    </location>
</feature>
<feature type="compositionally biased region" description="Polar residues" evidence="1">
    <location>
        <begin position="1464"/>
        <end position="1473"/>
    </location>
</feature>
<gene>
    <name evidence="2" type="ORF">ZHAS_00013332</name>
</gene>
<feature type="region of interest" description="Disordered" evidence="1">
    <location>
        <begin position="676"/>
        <end position="754"/>
    </location>
</feature>
<dbReference type="VEuPathDB" id="VectorBase:ASIC013332"/>
<feature type="region of interest" description="Disordered" evidence="1">
    <location>
        <begin position="1459"/>
        <end position="1499"/>
    </location>
</feature>
<dbReference type="Proteomes" id="UP000030765">
    <property type="component" value="Unassembled WGS sequence"/>
</dbReference>
<feature type="compositionally biased region" description="Low complexity" evidence="1">
    <location>
        <begin position="541"/>
        <end position="555"/>
    </location>
</feature>
<feature type="compositionally biased region" description="Low complexity" evidence="1">
    <location>
        <begin position="1179"/>
        <end position="1194"/>
    </location>
</feature>
<feature type="compositionally biased region" description="Low complexity" evidence="1">
    <location>
        <begin position="22"/>
        <end position="38"/>
    </location>
</feature>
<feature type="compositionally biased region" description="Polar residues" evidence="1">
    <location>
        <begin position="778"/>
        <end position="791"/>
    </location>
</feature>
<feature type="region of interest" description="Disordered" evidence="1">
    <location>
        <begin position="440"/>
        <end position="471"/>
    </location>
</feature>
<accession>A0A084W5A9</accession>
<sequence length="1613" mass="159602">MFDQDRSVGKVGSSKGMATARPSTGEPSGSPSFSGGSKSRLSLFAGGALSRTLSTPPIAESTHIGNCSFAWNGASPGGQSKRRPTSPLQNNRSLFKSSGNLSSIGRSSLQVYADAQSPGLVNRLVRYYDADQSTTMNRSQSLSSVYNKPGQFPLVHLRKQELRYGANNAARRRGSLSTIRIAAPERSFLQQSKRSSILRTGSMFLSGVNNESASDSLFGGRGGTVPGTSKTTASTTTTTTTTNNNNNNSAGNASDAENRVITPCAELEATPTRSVLDALKEISRKRINSEELDADRIKKQCKELSELDAAGSGPPSSTAAVAIGTHGMATKRSREQAGSPSSPSEGGVGLTLDRAGGGERQILKKRFCTKNNDILSSLSSSTLIVNTPKRVPLPRVERRFNMNQTPGAITPGTSMRYAMPTSSSTMLVGPTTPEKFSNMLLDSPSSTIRRKESSTSAGTKAPATTLPSTLMTTAGTAMAMMGGEQREQPTRPKITLFNRPYDATVKNTTTVVSSDGEEDEHGEGGGKVQFVKPKDKSPQLSGISSSTNSIGGTSSRDPLKKPSNSKLSVMLKCLNGDLDEDYEGEEDDEVEVVRESTPAKPAPASSQPRLEFTFNSTTKDTVDAAPAKEQNVAQPKQTETAKERPKETPAASTTGAAGTTPAATVTSSGISALINSPIKDSGLGTNSPASETTSEKQTEGEKRTEPTPVVSQVSEAPKPIVFSFGASSPAKTPSAVSSASFTSPTGGAPTGSTAPGIVAPTATFTFGASSVAAKKSDAPQTTTTTSANLISFSPAPAASGTPTFGSTFGAKSSSSPVVQFGSVATTPQSTTQSTASTGSTFTFAGGATASTTSTTSSTTTGSVAVTSPTFTFGGGSTFSAFKTPTAPVSSKTTGPASPPSSSGSLFAMPAPVSGAPGSTFTFGAKPASAVTTTTASTLPSSSVFGSVLGSGVPATTASTTTGGATTFTFGGAATAATTTAATGVSAPTTTFTFGAAATTTNPPTSTPASSSTTSTFPTFGASATTTAQPFVFGGPKASAAAASTTAPTTTTTTTTSSAPTTNLFAAAAAASSNSAATSNLFGGSTATGATGTNLFGGTASGTTSIFGAATSATQGASSTAPPASGGPTSSSSPFTFGAKPNSIAPLNGPSTNSATGGSIFGAAQQPSSANQPTAAPTPGGLFTFGSGTAGTGATPQVPAFGGSAATATAGTGSNSSPAPFTFGAAASKPTQGAPNAPATATGGGIFGSIAANNSSTNSGSNNNNNTGTVPAFGAGINGGATGGTFGGGAIFGSTATNTNPAAAAAGTGTSIFGSSNTQTTNGPSLQNTAGQSAPSGTGGLFTFGGGATTNNSSVTGGNTFGSSGTNATGGATATFGSLAANNATSGGLTNGIGGNKPFTFGASATAQPGQQQQQQAPAPAPVSGGFNFNLGSNAPNAAPKPFSFSAGNASTGNAVASPPMFGSPASNQPTAGSPFTFGASAANNNPINNNNTSNVASPGPFTFGQTQQPQQQQQGTQAFNFSAGNVATVAPQPQQQQQQPPAFNFGAGAPALSPFGAITSPGAPGAPAFGGAPTFAAPVGAGGMPTFSIGTNSTPNGPAAGQRRIKFATRRVK</sequence>
<feature type="compositionally biased region" description="Low complexity" evidence="1">
    <location>
        <begin position="1406"/>
        <end position="1417"/>
    </location>
</feature>
<dbReference type="OrthoDB" id="7765355at2759"/>
<evidence type="ECO:0000256" key="1">
    <source>
        <dbReference type="SAM" id="MobiDB-lite"/>
    </source>
</evidence>
<name>A0A084W5A9_ANOSI</name>
<proteinExistence type="predicted"/>
<dbReference type="EMBL" id="ATLV01020567">
    <property type="status" value="NOT_ANNOTATED_CDS"/>
    <property type="molecule type" value="Genomic_DNA"/>
</dbReference>
<feature type="region of interest" description="Disordered" evidence="1">
    <location>
        <begin position="482"/>
        <end position="501"/>
    </location>
</feature>
<feature type="region of interest" description="Disordered" evidence="1">
    <location>
        <begin position="74"/>
        <end position="99"/>
    </location>
</feature>
<feature type="compositionally biased region" description="Polar residues" evidence="1">
    <location>
        <begin position="604"/>
        <end position="619"/>
    </location>
</feature>
<feature type="region of interest" description="Disordered" evidence="1">
    <location>
        <begin position="1"/>
        <end position="38"/>
    </location>
</feature>
<feature type="region of interest" description="Disordered" evidence="1">
    <location>
        <begin position="1399"/>
        <end position="1433"/>
    </location>
</feature>
<dbReference type="OMA" id="GQFPKVN"/>
<feature type="compositionally biased region" description="Low complexity" evidence="1">
    <location>
        <begin position="742"/>
        <end position="754"/>
    </location>
</feature>
<reference evidence="2 4" key="1">
    <citation type="journal article" date="2014" name="BMC Genomics">
        <title>Genome sequence of Anopheles sinensis provides insight into genetics basis of mosquito competence for malaria parasites.</title>
        <authorList>
            <person name="Zhou D."/>
            <person name="Zhang D."/>
            <person name="Ding G."/>
            <person name="Shi L."/>
            <person name="Hou Q."/>
            <person name="Ye Y."/>
            <person name="Xu Y."/>
            <person name="Zhou H."/>
            <person name="Xiong C."/>
            <person name="Li S."/>
            <person name="Yu J."/>
            <person name="Hong S."/>
            <person name="Yu X."/>
            <person name="Zou P."/>
            <person name="Chen C."/>
            <person name="Chang X."/>
            <person name="Wang W."/>
            <person name="Lv Y."/>
            <person name="Sun Y."/>
            <person name="Ma L."/>
            <person name="Shen B."/>
            <person name="Zhu C."/>
        </authorList>
    </citation>
    <scope>NUCLEOTIDE SEQUENCE [LARGE SCALE GENOMIC DNA]</scope>
</reference>
<keyword evidence="4" id="KW-1185">Reference proteome</keyword>
<feature type="compositionally biased region" description="Polar residues" evidence="1">
    <location>
        <begin position="725"/>
        <end position="741"/>
    </location>
</feature>
<feature type="region of interest" description="Disordered" evidence="1">
    <location>
        <begin position="1314"/>
        <end position="1333"/>
    </location>
</feature>
<feature type="region of interest" description="Disordered" evidence="1">
    <location>
        <begin position="884"/>
        <end position="908"/>
    </location>
</feature>
<feature type="compositionally biased region" description="Low complexity" evidence="1">
    <location>
        <begin position="889"/>
        <end position="904"/>
    </location>
</feature>